<evidence type="ECO:0000313" key="6">
    <source>
        <dbReference type="EMBL" id="GLX85803.1"/>
    </source>
</evidence>
<comment type="subunit">
    <text evidence="3">Homotrimer.</text>
</comment>
<accession>A0ABQ6HCG1</accession>
<comment type="caution">
    <text evidence="6">The sequence shown here is derived from an EMBL/GenBank/DDBJ whole genome shotgun (WGS) entry which is preliminary data.</text>
</comment>
<dbReference type="PANTHER" id="PTHR30246:SF1">
    <property type="entry name" value="2-DEHYDRO-3-DEOXY-6-PHOSPHOGALACTONATE ALDOLASE-RELATED"/>
    <property type="match status" value="1"/>
</dbReference>
<dbReference type="Gene3D" id="3.20.20.70">
    <property type="entry name" value="Aldolase class I"/>
    <property type="match status" value="1"/>
</dbReference>
<evidence type="ECO:0000256" key="2">
    <source>
        <dbReference type="ARBA" id="ARBA00006906"/>
    </source>
</evidence>
<dbReference type="NCBIfam" id="NF006600">
    <property type="entry name" value="PRK09140.1"/>
    <property type="match status" value="1"/>
</dbReference>
<evidence type="ECO:0000313" key="7">
    <source>
        <dbReference type="Proteomes" id="UP001157134"/>
    </source>
</evidence>
<name>A0ABQ6HCG1_9GAMM</name>
<dbReference type="PANTHER" id="PTHR30246">
    <property type="entry name" value="2-KETO-3-DEOXY-6-PHOSPHOGLUCONATE ALDOLASE"/>
    <property type="match status" value="1"/>
</dbReference>
<evidence type="ECO:0000256" key="1">
    <source>
        <dbReference type="ARBA" id="ARBA00004761"/>
    </source>
</evidence>
<keyword evidence="4" id="KW-0456">Lyase</keyword>
<evidence type="ECO:0000256" key="4">
    <source>
        <dbReference type="ARBA" id="ARBA00023239"/>
    </source>
</evidence>
<gene>
    <name evidence="6" type="primary">eda-2</name>
    <name evidence="6" type="ORF">tloyanaT_20550</name>
</gene>
<dbReference type="InterPro" id="IPR000887">
    <property type="entry name" value="Aldlse_KDPG_KHG"/>
</dbReference>
<protein>
    <submittedName>
        <fullName evidence="6">2-dehydro-3-deoxy-6-phosphogalactonate aldolase</fullName>
    </submittedName>
</protein>
<organism evidence="6 7">
    <name type="scientific">Thalassotalea loyana</name>
    <dbReference type="NCBI Taxonomy" id="280483"/>
    <lineage>
        <taxon>Bacteria</taxon>
        <taxon>Pseudomonadati</taxon>
        <taxon>Pseudomonadota</taxon>
        <taxon>Gammaproteobacteria</taxon>
        <taxon>Alteromonadales</taxon>
        <taxon>Colwelliaceae</taxon>
        <taxon>Thalassotalea</taxon>
    </lineage>
</organism>
<comment type="pathway">
    <text evidence="1">Carbohydrate acid metabolism.</text>
</comment>
<keyword evidence="7" id="KW-1185">Reference proteome</keyword>
<dbReference type="Proteomes" id="UP001157134">
    <property type="component" value="Unassembled WGS sequence"/>
</dbReference>
<reference evidence="6 7" key="1">
    <citation type="submission" date="2023-03" db="EMBL/GenBank/DDBJ databases">
        <title>Thalassotalea loyana LMG 22536T draft genome sequence.</title>
        <authorList>
            <person name="Sawabe T."/>
        </authorList>
    </citation>
    <scope>NUCLEOTIDE SEQUENCE [LARGE SCALE GENOMIC DNA]</scope>
    <source>
        <strain evidence="6 7">LMG 22536</strain>
    </source>
</reference>
<evidence type="ECO:0000256" key="3">
    <source>
        <dbReference type="ARBA" id="ARBA00011233"/>
    </source>
</evidence>
<dbReference type="SUPFAM" id="SSF51569">
    <property type="entry name" value="Aldolase"/>
    <property type="match status" value="1"/>
</dbReference>
<dbReference type="EMBL" id="BSSV01000004">
    <property type="protein sequence ID" value="GLX85803.1"/>
    <property type="molecule type" value="Genomic_DNA"/>
</dbReference>
<dbReference type="Pfam" id="PF01081">
    <property type="entry name" value="Aldolase"/>
    <property type="match status" value="1"/>
</dbReference>
<evidence type="ECO:0000256" key="5">
    <source>
        <dbReference type="ARBA" id="ARBA00023277"/>
    </source>
</evidence>
<sequence length="207" mass="21708">MNRVSVANALAASKVVAILRGVSVTEVIPVAQSLYDAGIKFIEVPLTDPQALACIKTLKPAMPADCFIGAGTVVTTTQLNDVLCLGVDFALAPNTDPEIIKLACKSNLLFVPGVATATEAFVAVQSGATWLKLFPSHSYSTTHIKSLKAVLPKHVMFMAVGGINVSNAKHWLNDGADGIGVGKDLYKSGDNANQVEEKAKAFDALIS</sequence>
<dbReference type="CDD" id="cd00452">
    <property type="entry name" value="KDPG_aldolase"/>
    <property type="match status" value="1"/>
</dbReference>
<dbReference type="InterPro" id="IPR013785">
    <property type="entry name" value="Aldolase_TIM"/>
</dbReference>
<comment type="similarity">
    <text evidence="2">Belongs to the KHG/KDPG aldolase family.</text>
</comment>
<proteinExistence type="inferred from homology"/>
<keyword evidence="5" id="KW-0119">Carbohydrate metabolism</keyword>